<dbReference type="SUPFAM" id="SSF54523">
    <property type="entry name" value="Pili subunits"/>
    <property type="match status" value="1"/>
</dbReference>
<dbReference type="AlphaFoldDB" id="A0A3B1DD95"/>
<keyword evidence="2" id="KW-0812">Transmembrane</keyword>
<gene>
    <name evidence="3" type="ORF">MNBD_UNCLBAC01-1577</name>
</gene>
<dbReference type="GO" id="GO:0015627">
    <property type="term" value="C:type II protein secretion system complex"/>
    <property type="evidence" value="ECO:0007669"/>
    <property type="project" value="InterPro"/>
</dbReference>
<dbReference type="Gene3D" id="3.30.700.10">
    <property type="entry name" value="Glycoprotein, Type 4 Pilin"/>
    <property type="match status" value="1"/>
</dbReference>
<dbReference type="Pfam" id="PF07963">
    <property type="entry name" value="N_methyl"/>
    <property type="match status" value="1"/>
</dbReference>
<dbReference type="NCBIfam" id="TIGR02532">
    <property type="entry name" value="IV_pilin_GFxxxE"/>
    <property type="match status" value="1"/>
</dbReference>
<dbReference type="EMBL" id="UOGJ01000005">
    <property type="protein sequence ID" value="VAX34813.1"/>
    <property type="molecule type" value="Genomic_DNA"/>
</dbReference>
<dbReference type="InterPro" id="IPR045584">
    <property type="entry name" value="Pilin-like"/>
</dbReference>
<evidence type="ECO:0008006" key="4">
    <source>
        <dbReference type="Google" id="ProtNLM"/>
    </source>
</evidence>
<dbReference type="GO" id="GO:0015628">
    <property type="term" value="P:protein secretion by the type II secretion system"/>
    <property type="evidence" value="ECO:0007669"/>
    <property type="project" value="InterPro"/>
</dbReference>
<feature type="transmembrane region" description="Helical" evidence="2">
    <location>
        <begin position="20"/>
        <end position="42"/>
    </location>
</feature>
<evidence type="ECO:0000313" key="3">
    <source>
        <dbReference type="EMBL" id="VAX34813.1"/>
    </source>
</evidence>
<keyword evidence="2" id="KW-0472">Membrane</keyword>
<accession>A0A3B1DD95</accession>
<protein>
    <recommendedName>
        <fullName evidence="4">Type II secretion envelope pseudopilin protein (PulG,guides folded protein to PulD in outer membrane)</fullName>
    </recommendedName>
</protein>
<reference evidence="3" key="1">
    <citation type="submission" date="2018-06" db="EMBL/GenBank/DDBJ databases">
        <authorList>
            <person name="Zhirakovskaya E."/>
        </authorList>
    </citation>
    <scope>NUCLEOTIDE SEQUENCE</scope>
</reference>
<dbReference type="InterPro" id="IPR012902">
    <property type="entry name" value="N_methyl_site"/>
</dbReference>
<dbReference type="InterPro" id="IPR000983">
    <property type="entry name" value="Bac_GSPG_pilin"/>
</dbReference>
<evidence type="ECO:0000256" key="2">
    <source>
        <dbReference type="SAM" id="Phobius"/>
    </source>
</evidence>
<name>A0A3B1DD95_9ZZZZ</name>
<keyword evidence="1" id="KW-0488">Methylation</keyword>
<sequence length="144" mass="15948">MLLSFFRLENMVTILRKNSAFTLTEIIIVIVIIGVMAGFVLPRYTLAMERMRVSEGVQILISLLGAQKRYEMENGVFADDYADLDVTIPISDNFDSITNDEINTSDPVVDVVRTGDYTLSIDEDGTISCTDSGSPIYTCAQVGY</sequence>
<keyword evidence="2" id="KW-1133">Transmembrane helix</keyword>
<organism evidence="3">
    <name type="scientific">hydrothermal vent metagenome</name>
    <dbReference type="NCBI Taxonomy" id="652676"/>
    <lineage>
        <taxon>unclassified sequences</taxon>
        <taxon>metagenomes</taxon>
        <taxon>ecological metagenomes</taxon>
    </lineage>
</organism>
<proteinExistence type="predicted"/>
<evidence type="ECO:0000256" key="1">
    <source>
        <dbReference type="ARBA" id="ARBA00022481"/>
    </source>
</evidence>
<dbReference type="PRINTS" id="PR00813">
    <property type="entry name" value="BCTERIALGSPG"/>
</dbReference>